<dbReference type="Pfam" id="PF12802">
    <property type="entry name" value="MarR_2"/>
    <property type="match status" value="1"/>
</dbReference>
<dbReference type="SMART" id="SM00347">
    <property type="entry name" value="HTH_MARR"/>
    <property type="match status" value="1"/>
</dbReference>
<dbReference type="InterPro" id="IPR039422">
    <property type="entry name" value="MarR/SlyA-like"/>
</dbReference>
<keyword evidence="3" id="KW-1185">Reference proteome</keyword>
<proteinExistence type="predicted"/>
<accession>A0A1I2H128</accession>
<dbReference type="EMBL" id="FONZ01000003">
    <property type="protein sequence ID" value="SFF22989.1"/>
    <property type="molecule type" value="Genomic_DNA"/>
</dbReference>
<organism evidence="2 3">
    <name type="scientific">Flavimobilis marinus</name>
    <dbReference type="NCBI Taxonomy" id="285351"/>
    <lineage>
        <taxon>Bacteria</taxon>
        <taxon>Bacillati</taxon>
        <taxon>Actinomycetota</taxon>
        <taxon>Actinomycetes</taxon>
        <taxon>Micrococcales</taxon>
        <taxon>Jonesiaceae</taxon>
        <taxon>Flavimobilis</taxon>
    </lineage>
</organism>
<dbReference type="Proteomes" id="UP000198520">
    <property type="component" value="Unassembled WGS sequence"/>
</dbReference>
<dbReference type="Gene3D" id="1.10.10.10">
    <property type="entry name" value="Winged helix-like DNA-binding domain superfamily/Winged helix DNA-binding domain"/>
    <property type="match status" value="1"/>
</dbReference>
<dbReference type="InterPro" id="IPR036388">
    <property type="entry name" value="WH-like_DNA-bd_sf"/>
</dbReference>
<dbReference type="GO" id="GO:0003700">
    <property type="term" value="F:DNA-binding transcription factor activity"/>
    <property type="evidence" value="ECO:0007669"/>
    <property type="project" value="InterPro"/>
</dbReference>
<evidence type="ECO:0000313" key="3">
    <source>
        <dbReference type="Proteomes" id="UP000198520"/>
    </source>
</evidence>
<reference evidence="3" key="1">
    <citation type="submission" date="2016-10" db="EMBL/GenBank/DDBJ databases">
        <authorList>
            <person name="Varghese N."/>
            <person name="Submissions S."/>
        </authorList>
    </citation>
    <scope>NUCLEOTIDE SEQUENCE [LARGE SCALE GENOMIC DNA]</scope>
    <source>
        <strain evidence="3">DSM 19083</strain>
    </source>
</reference>
<evidence type="ECO:0000259" key="1">
    <source>
        <dbReference type="PROSITE" id="PS50995"/>
    </source>
</evidence>
<gene>
    <name evidence="2" type="ORF">SAMN04488035_2103</name>
</gene>
<dbReference type="PANTHER" id="PTHR33164:SF57">
    <property type="entry name" value="MARR-FAMILY TRANSCRIPTIONAL REGULATOR"/>
    <property type="match status" value="1"/>
</dbReference>
<feature type="domain" description="HTH marR-type" evidence="1">
    <location>
        <begin position="23"/>
        <end position="157"/>
    </location>
</feature>
<dbReference type="InterPro" id="IPR036390">
    <property type="entry name" value="WH_DNA-bd_sf"/>
</dbReference>
<sequence>MSPLGTSDDGAVPDDRAAPEDVVAHLDERLGVLARRSHTSTARLAARIHPDLDASAYPLVLHIAQTPGVRPSEVADHFSIGRGTASRQITRLVELGLVHRATDPDDCRGQVLSLTDAGRASLRAARERRRAWFHEVLGDWDEDDLQTFARLIDRFVESVDRP</sequence>
<protein>
    <submittedName>
        <fullName evidence="2">Transcriptional regulator, MarR family</fullName>
    </submittedName>
</protein>
<dbReference type="InterPro" id="IPR000835">
    <property type="entry name" value="HTH_MarR-typ"/>
</dbReference>
<dbReference type="PROSITE" id="PS50995">
    <property type="entry name" value="HTH_MARR_2"/>
    <property type="match status" value="1"/>
</dbReference>
<dbReference type="GO" id="GO:0006950">
    <property type="term" value="P:response to stress"/>
    <property type="evidence" value="ECO:0007669"/>
    <property type="project" value="TreeGrafter"/>
</dbReference>
<dbReference type="STRING" id="285351.SAMN04488035_2103"/>
<name>A0A1I2H128_9MICO</name>
<dbReference type="PRINTS" id="PR00598">
    <property type="entry name" value="HTHMARR"/>
</dbReference>
<dbReference type="RefSeq" id="WP_177191348.1">
    <property type="nucleotide sequence ID" value="NZ_BNAN01000003.1"/>
</dbReference>
<dbReference type="SUPFAM" id="SSF46785">
    <property type="entry name" value="Winged helix' DNA-binding domain"/>
    <property type="match status" value="1"/>
</dbReference>
<dbReference type="PANTHER" id="PTHR33164">
    <property type="entry name" value="TRANSCRIPTIONAL REGULATOR, MARR FAMILY"/>
    <property type="match status" value="1"/>
</dbReference>
<evidence type="ECO:0000313" key="2">
    <source>
        <dbReference type="EMBL" id="SFF22989.1"/>
    </source>
</evidence>
<dbReference type="AlphaFoldDB" id="A0A1I2H128"/>